<dbReference type="Pfam" id="PF20415">
    <property type="entry name" value="DUF6699"/>
    <property type="match status" value="1"/>
</dbReference>
<proteinExistence type="predicted"/>
<dbReference type="OrthoDB" id="3251728at2759"/>
<evidence type="ECO:0000313" key="3">
    <source>
        <dbReference type="EMBL" id="KAF7292663.1"/>
    </source>
</evidence>
<gene>
    <name evidence="3" type="ORF">MIND_01164500</name>
</gene>
<feature type="domain" description="DUF6699" evidence="2">
    <location>
        <begin position="189"/>
        <end position="349"/>
    </location>
</feature>
<dbReference type="GeneID" id="59350681"/>
<evidence type="ECO:0000259" key="2">
    <source>
        <dbReference type="Pfam" id="PF20415"/>
    </source>
</evidence>
<keyword evidence="4" id="KW-1185">Reference proteome</keyword>
<evidence type="ECO:0000313" key="4">
    <source>
        <dbReference type="Proteomes" id="UP000636479"/>
    </source>
</evidence>
<dbReference type="EMBL" id="JACAZF010000011">
    <property type="protein sequence ID" value="KAF7292663.1"/>
    <property type="molecule type" value="Genomic_DNA"/>
</dbReference>
<dbReference type="Proteomes" id="UP000636479">
    <property type="component" value="Unassembled WGS sequence"/>
</dbReference>
<comment type="caution">
    <text evidence="3">The sequence shown here is derived from an EMBL/GenBank/DDBJ whole genome shotgun (WGS) entry which is preliminary data.</text>
</comment>
<dbReference type="InterPro" id="IPR046522">
    <property type="entry name" value="DUF6699"/>
</dbReference>
<evidence type="ECO:0000256" key="1">
    <source>
        <dbReference type="SAM" id="MobiDB-lite"/>
    </source>
</evidence>
<feature type="compositionally biased region" description="Basic and acidic residues" evidence="1">
    <location>
        <begin position="235"/>
        <end position="254"/>
    </location>
</feature>
<feature type="region of interest" description="Disordered" evidence="1">
    <location>
        <begin position="235"/>
        <end position="263"/>
    </location>
</feature>
<dbReference type="AlphaFoldDB" id="A0A8H6S4L8"/>
<sequence>MSGPFVYVPEAEHAAADGYAAYAYPYAQATPPLGYTPFVPPSPALSAASATSHHHPGSRSPSLSVNSTPAYGPGPWSPLGPRPRTNSWAAPPTAGAKAKAAAPGSIALSASAGGSPTLKSALLHPSALLRPGHKKAKSSGNVTFAPSPLVAGLTHPWLDAGVHSSPAFAAAPPFRFDLSIAAFAPERAGSRPGEPTWTPLGAAEFAAEAFYPARYELRITHEALPWPVVLRLEDKKSNKGRRPAKEKDDRHGNDHGTPTAPPPPITLGDVLAALHHTLHVLITAAEWAALPPARKAQVSAAFTARCRAEAVRSGASTAELHDQEQAERAKGLRRVDFLAGQTSFRGLRAREGEGNKDGVFELVTRLKDV</sequence>
<reference evidence="3" key="1">
    <citation type="submission" date="2020-05" db="EMBL/GenBank/DDBJ databases">
        <title>Mycena genomes resolve the evolution of fungal bioluminescence.</title>
        <authorList>
            <person name="Tsai I.J."/>
        </authorList>
    </citation>
    <scope>NUCLEOTIDE SEQUENCE</scope>
    <source>
        <strain evidence="3">171206Taipei</strain>
    </source>
</reference>
<feature type="region of interest" description="Disordered" evidence="1">
    <location>
        <begin position="44"/>
        <end position="96"/>
    </location>
</feature>
<name>A0A8H6S4L8_9AGAR</name>
<organism evidence="3 4">
    <name type="scientific">Mycena indigotica</name>
    <dbReference type="NCBI Taxonomy" id="2126181"/>
    <lineage>
        <taxon>Eukaryota</taxon>
        <taxon>Fungi</taxon>
        <taxon>Dikarya</taxon>
        <taxon>Basidiomycota</taxon>
        <taxon>Agaricomycotina</taxon>
        <taxon>Agaricomycetes</taxon>
        <taxon>Agaricomycetidae</taxon>
        <taxon>Agaricales</taxon>
        <taxon>Marasmiineae</taxon>
        <taxon>Mycenaceae</taxon>
        <taxon>Mycena</taxon>
    </lineage>
</organism>
<accession>A0A8H6S4L8</accession>
<dbReference type="RefSeq" id="XP_037215091.1">
    <property type="nucleotide sequence ID" value="XM_037368165.1"/>
</dbReference>
<feature type="compositionally biased region" description="Polar residues" evidence="1">
    <location>
        <begin position="59"/>
        <end position="69"/>
    </location>
</feature>
<protein>
    <submittedName>
        <fullName evidence="3">Carbohydrate esterase family 8 protein</fullName>
    </submittedName>
</protein>